<evidence type="ECO:0000313" key="2">
    <source>
        <dbReference type="EMBL" id="GBP75575.1"/>
    </source>
</evidence>
<gene>
    <name evidence="2" type="ORF">EVAR_43481_1</name>
</gene>
<dbReference type="AlphaFoldDB" id="A0A4C1YMK5"/>
<keyword evidence="3" id="KW-1185">Reference proteome</keyword>
<sequence length="81" mass="9094">MATGLQRAVRPAARAGARRDKRRGHPASLLKQDTGAAEIDERGYKKKISDVVKVKDAYHHRNVVSFYLSVKWAQACVVYLN</sequence>
<comment type="caution">
    <text evidence="2">The sequence shown here is derived from an EMBL/GenBank/DDBJ whole genome shotgun (WGS) entry which is preliminary data.</text>
</comment>
<evidence type="ECO:0000256" key="1">
    <source>
        <dbReference type="SAM" id="MobiDB-lite"/>
    </source>
</evidence>
<feature type="region of interest" description="Disordered" evidence="1">
    <location>
        <begin position="1"/>
        <end position="32"/>
    </location>
</feature>
<dbReference type="Proteomes" id="UP000299102">
    <property type="component" value="Unassembled WGS sequence"/>
</dbReference>
<accession>A0A4C1YMK5</accession>
<name>A0A4C1YMK5_EUMVA</name>
<proteinExistence type="predicted"/>
<evidence type="ECO:0000313" key="3">
    <source>
        <dbReference type="Proteomes" id="UP000299102"/>
    </source>
</evidence>
<organism evidence="2 3">
    <name type="scientific">Eumeta variegata</name>
    <name type="common">Bagworm moth</name>
    <name type="synonym">Eumeta japonica</name>
    <dbReference type="NCBI Taxonomy" id="151549"/>
    <lineage>
        <taxon>Eukaryota</taxon>
        <taxon>Metazoa</taxon>
        <taxon>Ecdysozoa</taxon>
        <taxon>Arthropoda</taxon>
        <taxon>Hexapoda</taxon>
        <taxon>Insecta</taxon>
        <taxon>Pterygota</taxon>
        <taxon>Neoptera</taxon>
        <taxon>Endopterygota</taxon>
        <taxon>Lepidoptera</taxon>
        <taxon>Glossata</taxon>
        <taxon>Ditrysia</taxon>
        <taxon>Tineoidea</taxon>
        <taxon>Psychidae</taxon>
        <taxon>Oiketicinae</taxon>
        <taxon>Eumeta</taxon>
    </lineage>
</organism>
<dbReference type="EMBL" id="BGZK01001254">
    <property type="protein sequence ID" value="GBP75575.1"/>
    <property type="molecule type" value="Genomic_DNA"/>
</dbReference>
<protein>
    <submittedName>
        <fullName evidence="2">Uncharacterized protein</fullName>
    </submittedName>
</protein>
<reference evidence="2 3" key="1">
    <citation type="journal article" date="2019" name="Commun. Biol.">
        <title>The bagworm genome reveals a unique fibroin gene that provides high tensile strength.</title>
        <authorList>
            <person name="Kono N."/>
            <person name="Nakamura H."/>
            <person name="Ohtoshi R."/>
            <person name="Tomita M."/>
            <person name="Numata K."/>
            <person name="Arakawa K."/>
        </authorList>
    </citation>
    <scope>NUCLEOTIDE SEQUENCE [LARGE SCALE GENOMIC DNA]</scope>
</reference>